<accession>A0A078A6Q3</accession>
<name>A0A078A6Q3_STYLE</name>
<organism evidence="3 4">
    <name type="scientific">Stylonychia lemnae</name>
    <name type="common">Ciliate</name>
    <dbReference type="NCBI Taxonomy" id="5949"/>
    <lineage>
        <taxon>Eukaryota</taxon>
        <taxon>Sar</taxon>
        <taxon>Alveolata</taxon>
        <taxon>Ciliophora</taxon>
        <taxon>Intramacronucleata</taxon>
        <taxon>Spirotrichea</taxon>
        <taxon>Stichotrichia</taxon>
        <taxon>Sporadotrichida</taxon>
        <taxon>Oxytrichidae</taxon>
        <taxon>Stylonychinae</taxon>
        <taxon>Stylonychia</taxon>
    </lineage>
</organism>
<keyword evidence="1" id="KW-0175">Coiled coil</keyword>
<dbReference type="AlphaFoldDB" id="A0A078A6Q3"/>
<reference evidence="3 4" key="1">
    <citation type="submission" date="2014-06" db="EMBL/GenBank/DDBJ databases">
        <authorList>
            <person name="Swart Estienne"/>
        </authorList>
    </citation>
    <scope>NUCLEOTIDE SEQUENCE [LARGE SCALE GENOMIC DNA]</scope>
    <source>
        <strain evidence="3 4">130c</strain>
    </source>
</reference>
<feature type="coiled-coil region" evidence="1">
    <location>
        <begin position="461"/>
        <end position="488"/>
    </location>
</feature>
<dbReference type="InParanoid" id="A0A078A6Q3"/>
<sequence length="664" mass="78712">MRRVIQEFMEPTIERITRDREMSALLSKRLDHVQKKFEVIENAVIKSGTNTTVFDEINITIAENEKHRKIAYELIKQEMQNVSKQTLDQAFIAEQQAKLIKNLQNKMDDRKTDMINLNDELVQYKKEVKQSILEVKTYADSKEISFQKEIRLVHIELENMQLEQKKVVQQSEMSNKQMQRVLGEMDKLNQQIQILSAEKLAIMDYEIFQADIKQQLYNVNTVMDEFSNEFLRLENYIEKYIPLRVQNSICETLENVLSIKDKAKLRDFEEKKFYELRNLIIEDKGLPNLIEEIRGIISSAGKYDPNFNKMLAGEDIEPEAQGMQEERLIRHKHMHIISQNMMKLNPTDYKEKRKDMSELKKIMEENNNNDDFANTQSFEGQSLVSFQKVQHGDESSQFKSQDHQESTFEKLIKQPMKSGMNKMNAFQVQMRNAIIKMKLDDAIKQIVERIKIESGQMLEYGQNCQTQLDKQQMKMEKYEERLKLVYKMEIHNINEHLQLKRDSNAVIKYSDQREYEPGHLEQIKKQLYQKIKGYIQTTIPYSLIKDDVEREYYDQINNYKRLHLSLHESDSPSKQMYEQNQAPDADIKSFGQSINTRKMNSEFSTEAIQQKAAKSVRRVNYIDQQNNDNEWLRDSFNDKNSLTFSKHPSVNQKRQTRIKLDQHN</sequence>
<feature type="compositionally biased region" description="Polar residues" evidence="2">
    <location>
        <begin position="642"/>
        <end position="653"/>
    </location>
</feature>
<dbReference type="OrthoDB" id="306102at2759"/>
<gene>
    <name evidence="3" type="primary">Contig6926.g7416</name>
    <name evidence="3" type="ORF">STYLEM_5419</name>
</gene>
<evidence type="ECO:0000313" key="4">
    <source>
        <dbReference type="Proteomes" id="UP000039865"/>
    </source>
</evidence>
<feature type="region of interest" description="Disordered" evidence="2">
    <location>
        <begin position="642"/>
        <end position="664"/>
    </location>
</feature>
<evidence type="ECO:0000313" key="3">
    <source>
        <dbReference type="EMBL" id="CDW76419.1"/>
    </source>
</evidence>
<proteinExistence type="predicted"/>
<protein>
    <submittedName>
        <fullName evidence="3">Uncharacterized protein</fullName>
    </submittedName>
</protein>
<dbReference type="EMBL" id="CCKQ01005254">
    <property type="protein sequence ID" value="CDW76419.1"/>
    <property type="molecule type" value="Genomic_DNA"/>
</dbReference>
<feature type="coiled-coil region" evidence="1">
    <location>
        <begin position="93"/>
        <end position="134"/>
    </location>
</feature>
<keyword evidence="4" id="KW-1185">Reference proteome</keyword>
<dbReference type="Proteomes" id="UP000039865">
    <property type="component" value="Unassembled WGS sequence"/>
</dbReference>
<evidence type="ECO:0000256" key="2">
    <source>
        <dbReference type="SAM" id="MobiDB-lite"/>
    </source>
</evidence>
<evidence type="ECO:0000256" key="1">
    <source>
        <dbReference type="SAM" id="Coils"/>
    </source>
</evidence>